<proteinExistence type="predicted"/>
<dbReference type="KEGG" id="ssao:94300154"/>
<dbReference type="AlphaFoldDB" id="A0A9P8LPJ1"/>
<dbReference type="Proteomes" id="UP000018208">
    <property type="component" value="Unassembled WGS sequence"/>
</dbReference>
<dbReference type="GeneID" id="94300154"/>
<sequence length="208" mass="25334">MIIFDVTLYNEQVRIFNYQTSNLIFLTIIMNKNVVKQLQEQYPITYKNTNLLVNETVYNVIPLKQKLLYNVKQFKNYRIKFHILAPDTQLYIYLEYLINFKVRRFIYQWFKVIMQQNIQINQVKHHSEILIPEVITSFPNTDQFLKLYETDIEEISFSQNGVVFSRELFTELFIYPCWTKIQKLTKNSVVFDFVFQELFDLWQGIYKQ</sequence>
<gene>
    <name evidence="1" type="ORF">SS50377_26131</name>
</gene>
<dbReference type="RefSeq" id="XP_067762704.1">
    <property type="nucleotide sequence ID" value="XM_067909948.1"/>
</dbReference>
<dbReference type="EMBL" id="AUWU02000006">
    <property type="protein sequence ID" value="KAH0571931.1"/>
    <property type="molecule type" value="Genomic_DNA"/>
</dbReference>
<name>A0A9P8LPJ1_9EUKA</name>
<protein>
    <submittedName>
        <fullName evidence="1">Uncharacterized protein</fullName>
    </submittedName>
</protein>
<organism evidence="1 2">
    <name type="scientific">Spironucleus salmonicida</name>
    <dbReference type="NCBI Taxonomy" id="348837"/>
    <lineage>
        <taxon>Eukaryota</taxon>
        <taxon>Metamonada</taxon>
        <taxon>Diplomonadida</taxon>
        <taxon>Hexamitidae</taxon>
        <taxon>Hexamitinae</taxon>
        <taxon>Spironucleus</taxon>
    </lineage>
</organism>
<evidence type="ECO:0000313" key="2">
    <source>
        <dbReference type="Proteomes" id="UP000018208"/>
    </source>
</evidence>
<evidence type="ECO:0000313" key="1">
    <source>
        <dbReference type="EMBL" id="KAH0571931.1"/>
    </source>
</evidence>
<keyword evidence="2" id="KW-1185">Reference proteome</keyword>
<comment type="caution">
    <text evidence="1">The sequence shown here is derived from an EMBL/GenBank/DDBJ whole genome shotgun (WGS) entry which is preliminary data.</text>
</comment>
<accession>A0A9P8LPJ1</accession>
<reference evidence="1 2" key="1">
    <citation type="journal article" date="2014" name="PLoS Genet.">
        <title>The Genome of Spironucleus salmonicida Highlights a Fish Pathogen Adapted to Fluctuating Environments.</title>
        <authorList>
            <person name="Xu F."/>
            <person name="Jerlstrom-Hultqvist J."/>
            <person name="Einarsson E."/>
            <person name="Astvaldsson A."/>
            <person name="Svard S.G."/>
            <person name="Andersson J.O."/>
        </authorList>
    </citation>
    <scope>NUCLEOTIDE SEQUENCE [LARGE SCALE GENOMIC DNA]</scope>
    <source>
        <strain evidence="1 2">ATCC 50377</strain>
    </source>
</reference>